<dbReference type="SUPFAM" id="SSF141868">
    <property type="entry name" value="EAL domain-like"/>
    <property type="match status" value="1"/>
</dbReference>
<evidence type="ECO:0000259" key="2">
    <source>
        <dbReference type="PROSITE" id="PS50883"/>
    </source>
</evidence>
<dbReference type="Gene3D" id="3.30.70.270">
    <property type="match status" value="1"/>
</dbReference>
<dbReference type="InterPro" id="IPR000160">
    <property type="entry name" value="GGDEF_dom"/>
</dbReference>
<dbReference type="Gene3D" id="3.20.20.450">
    <property type="entry name" value="EAL domain"/>
    <property type="match status" value="1"/>
</dbReference>
<protein>
    <recommendedName>
        <fullName evidence="6">Diguanylate cyclase (GGDEF) domain-containing protein</fullName>
    </recommendedName>
</protein>
<dbReference type="SMART" id="SM00267">
    <property type="entry name" value="GGDEF"/>
    <property type="match status" value="1"/>
</dbReference>
<evidence type="ECO:0000259" key="3">
    <source>
        <dbReference type="PROSITE" id="PS50887"/>
    </source>
</evidence>
<reference evidence="4" key="2">
    <citation type="submission" date="2020-09" db="EMBL/GenBank/DDBJ databases">
        <authorList>
            <person name="Sun Q."/>
            <person name="Zhou Y."/>
        </authorList>
    </citation>
    <scope>NUCLEOTIDE SEQUENCE</scope>
    <source>
        <strain evidence="4">CGMCC 4.7299</strain>
    </source>
</reference>
<feature type="transmembrane region" description="Helical" evidence="1">
    <location>
        <begin position="94"/>
        <end position="112"/>
    </location>
</feature>
<keyword evidence="1" id="KW-0812">Transmembrane</keyword>
<keyword evidence="1" id="KW-0472">Membrane</keyword>
<dbReference type="EMBL" id="BMMX01000042">
    <property type="protein sequence ID" value="GGL13787.1"/>
    <property type="molecule type" value="Genomic_DNA"/>
</dbReference>
<feature type="transmembrane region" description="Helical" evidence="1">
    <location>
        <begin position="12"/>
        <end position="27"/>
    </location>
</feature>
<gene>
    <name evidence="4" type="ORF">GCM10012284_55720</name>
</gene>
<dbReference type="NCBIfam" id="TIGR00254">
    <property type="entry name" value="GGDEF"/>
    <property type="match status" value="1"/>
</dbReference>
<feature type="domain" description="EAL" evidence="2">
    <location>
        <begin position="485"/>
        <end position="740"/>
    </location>
</feature>
<dbReference type="PANTHER" id="PTHR44757:SF2">
    <property type="entry name" value="BIOFILM ARCHITECTURE MAINTENANCE PROTEIN MBAA"/>
    <property type="match status" value="1"/>
</dbReference>
<evidence type="ECO:0000313" key="4">
    <source>
        <dbReference type="EMBL" id="GGL13787.1"/>
    </source>
</evidence>
<comment type="caution">
    <text evidence="4">The sequence shown here is derived from an EMBL/GenBank/DDBJ whole genome shotgun (WGS) entry which is preliminary data.</text>
</comment>
<dbReference type="SMART" id="SM00052">
    <property type="entry name" value="EAL"/>
    <property type="match status" value="1"/>
</dbReference>
<accession>A0A8J3C602</accession>
<sequence length="742" mass="79394">MLRRLAERRWPVWPALGLVACVTYVAIPSTGGAALLSAATGLVAVILTLTAVRRYRSASARSWNLFAVGLSLWVAGDLAFAGNAFAPGNPAVEYLVNACYLSAYPFMVVALFRLTRTREARDSFGALDTAVIATGLGIVYWIFVIGPVAENAAMPPLARFLVVAYPTCGVLLCAVVLPLLLRSGRRTPSVWLLTMGSIAVLLGNVAFTVMPADAATLSQWVFGGYLFAYLCYAGAAAHPSAHRSPATRGASLGRGRLLLLAVTSLLVPGVLLLEGFRRPQDIDWLAISIGSILLFLLVLARLAGFVDQVRAQATQLEDMAMRDDLTGLANRRRFEQRLTESMQEGQPQVAMLDLSGFKAVNDRFGHTVGDRLLAEVGHRMAQTLRPGDVAARMGGDEFAVLVPDTTAGAMDGIVERLTQALRRPVVADGHELLINASFGTATCDETDDPHEVIRRADVAMYVAKSLGEGRRRRYTRGMDVAAGEQARMGAEMRQALDTGQFRLVYQPIVELPSGRTVAVETLVRWEHPVRGPVSPAEFIPVAEQNGLIVELGAWILKAACAQAAIWRDELGPAAPRRIGVNVSARQLAEPGFPELVANVLAWTGLGADKLTIEVTETAVFGGGQALRAVKALYELGVKIALDDFGTGHSSLTLLQTLPVNILKVDKSFVDNISMAGRHAVIATALIQVSNGLGLDAVAEGVETAEQAAELHRLGYRLAQGYYFGRPAAQPDFAASAELPSAA</sequence>
<feature type="transmembrane region" description="Helical" evidence="1">
    <location>
        <begin position="257"/>
        <end position="276"/>
    </location>
</feature>
<dbReference type="CDD" id="cd01949">
    <property type="entry name" value="GGDEF"/>
    <property type="match status" value="1"/>
</dbReference>
<reference evidence="4" key="1">
    <citation type="journal article" date="2014" name="Int. J. Syst. Evol. Microbiol.">
        <title>Complete genome sequence of Corynebacterium casei LMG S-19264T (=DSM 44701T), isolated from a smear-ripened cheese.</title>
        <authorList>
            <consortium name="US DOE Joint Genome Institute (JGI-PGF)"/>
            <person name="Walter F."/>
            <person name="Albersmeier A."/>
            <person name="Kalinowski J."/>
            <person name="Ruckert C."/>
        </authorList>
    </citation>
    <scope>NUCLEOTIDE SEQUENCE</scope>
    <source>
        <strain evidence="4">CGMCC 4.7299</strain>
    </source>
</reference>
<organism evidence="4 5">
    <name type="scientific">Mangrovihabitans endophyticus</name>
    <dbReference type="NCBI Taxonomy" id="1751298"/>
    <lineage>
        <taxon>Bacteria</taxon>
        <taxon>Bacillati</taxon>
        <taxon>Actinomycetota</taxon>
        <taxon>Actinomycetes</taxon>
        <taxon>Micromonosporales</taxon>
        <taxon>Micromonosporaceae</taxon>
        <taxon>Mangrovihabitans</taxon>
    </lineage>
</organism>
<dbReference type="Pfam" id="PF00563">
    <property type="entry name" value="EAL"/>
    <property type="match status" value="1"/>
</dbReference>
<feature type="transmembrane region" description="Helical" evidence="1">
    <location>
        <begin position="64"/>
        <end position="82"/>
    </location>
</feature>
<dbReference type="SUPFAM" id="SSF55073">
    <property type="entry name" value="Nucleotide cyclase"/>
    <property type="match status" value="1"/>
</dbReference>
<keyword evidence="5" id="KW-1185">Reference proteome</keyword>
<evidence type="ECO:0000256" key="1">
    <source>
        <dbReference type="SAM" id="Phobius"/>
    </source>
</evidence>
<feature type="transmembrane region" description="Helical" evidence="1">
    <location>
        <begin position="157"/>
        <end position="181"/>
    </location>
</feature>
<dbReference type="PROSITE" id="PS51257">
    <property type="entry name" value="PROKAR_LIPOPROTEIN"/>
    <property type="match status" value="1"/>
</dbReference>
<dbReference type="InterPro" id="IPR035919">
    <property type="entry name" value="EAL_sf"/>
</dbReference>
<dbReference type="CDD" id="cd01948">
    <property type="entry name" value="EAL"/>
    <property type="match status" value="1"/>
</dbReference>
<dbReference type="Pfam" id="PF00990">
    <property type="entry name" value="GGDEF"/>
    <property type="match status" value="1"/>
</dbReference>
<dbReference type="PROSITE" id="PS50883">
    <property type="entry name" value="EAL"/>
    <property type="match status" value="1"/>
</dbReference>
<keyword evidence="1" id="KW-1133">Transmembrane helix</keyword>
<name>A0A8J3C602_9ACTN</name>
<dbReference type="InterPro" id="IPR029787">
    <property type="entry name" value="Nucleotide_cyclase"/>
</dbReference>
<feature type="domain" description="GGDEF" evidence="3">
    <location>
        <begin position="345"/>
        <end position="476"/>
    </location>
</feature>
<dbReference type="Proteomes" id="UP000656042">
    <property type="component" value="Unassembled WGS sequence"/>
</dbReference>
<evidence type="ECO:0008006" key="6">
    <source>
        <dbReference type="Google" id="ProtNLM"/>
    </source>
</evidence>
<feature type="transmembrane region" description="Helical" evidence="1">
    <location>
        <begin position="190"/>
        <end position="211"/>
    </location>
</feature>
<feature type="transmembrane region" description="Helical" evidence="1">
    <location>
        <begin position="217"/>
        <end position="237"/>
    </location>
</feature>
<feature type="transmembrane region" description="Helical" evidence="1">
    <location>
        <begin position="124"/>
        <end position="145"/>
    </location>
</feature>
<dbReference type="AlphaFoldDB" id="A0A8J3C602"/>
<evidence type="ECO:0000313" key="5">
    <source>
        <dbReference type="Proteomes" id="UP000656042"/>
    </source>
</evidence>
<dbReference type="InterPro" id="IPR043128">
    <property type="entry name" value="Rev_trsase/Diguanyl_cyclase"/>
</dbReference>
<dbReference type="InterPro" id="IPR001633">
    <property type="entry name" value="EAL_dom"/>
</dbReference>
<dbReference type="InterPro" id="IPR052155">
    <property type="entry name" value="Biofilm_reg_signaling"/>
</dbReference>
<feature type="transmembrane region" description="Helical" evidence="1">
    <location>
        <begin position="33"/>
        <end position="52"/>
    </location>
</feature>
<proteinExistence type="predicted"/>
<feature type="transmembrane region" description="Helical" evidence="1">
    <location>
        <begin position="282"/>
        <end position="300"/>
    </location>
</feature>
<dbReference type="PROSITE" id="PS50887">
    <property type="entry name" value="GGDEF"/>
    <property type="match status" value="1"/>
</dbReference>
<dbReference type="PANTHER" id="PTHR44757">
    <property type="entry name" value="DIGUANYLATE CYCLASE DGCP"/>
    <property type="match status" value="1"/>
</dbReference>